<dbReference type="PROSITE" id="PS50943">
    <property type="entry name" value="HTH_CROC1"/>
    <property type="match status" value="1"/>
</dbReference>
<evidence type="ECO:0000313" key="4">
    <source>
        <dbReference type="Proteomes" id="UP000004474"/>
    </source>
</evidence>
<proteinExistence type="predicted"/>
<feature type="domain" description="HTH cro/C1-type" evidence="1">
    <location>
        <begin position="38"/>
        <end position="70"/>
    </location>
</feature>
<evidence type="ECO:0000313" key="5">
    <source>
        <dbReference type="Proteomes" id="UP000288711"/>
    </source>
</evidence>
<dbReference type="AlphaFoldDB" id="K1DWQ5"/>
<keyword evidence="5" id="KW-1185">Reference proteome</keyword>
<dbReference type="Proteomes" id="UP000004474">
    <property type="component" value="Unassembled WGS sequence"/>
</dbReference>
<organism evidence="2 4">
    <name type="scientific">Janibacter hoylei PVAS-1</name>
    <dbReference type="NCBI Taxonomy" id="1210046"/>
    <lineage>
        <taxon>Bacteria</taxon>
        <taxon>Bacillati</taxon>
        <taxon>Actinomycetota</taxon>
        <taxon>Actinomycetes</taxon>
        <taxon>Micrococcales</taxon>
        <taxon>Intrasporangiaceae</taxon>
        <taxon>Janibacter</taxon>
    </lineage>
</organism>
<name>K1DWQ5_9MICO</name>
<dbReference type="Proteomes" id="UP000288711">
    <property type="component" value="Unassembled WGS sequence"/>
</dbReference>
<dbReference type="InterPro" id="IPR001387">
    <property type="entry name" value="Cro/C1-type_HTH"/>
</dbReference>
<dbReference type="OrthoDB" id="4966872at2"/>
<comment type="caution">
    <text evidence="2">The sequence shown here is derived from an EMBL/GenBank/DDBJ whole genome shotgun (WGS) entry which is preliminary data.</text>
</comment>
<dbReference type="CDD" id="cd00093">
    <property type="entry name" value="HTH_XRE"/>
    <property type="match status" value="1"/>
</dbReference>
<dbReference type="InterPro" id="IPR010982">
    <property type="entry name" value="Lambda_DNA-bd_dom_sf"/>
</dbReference>
<dbReference type="STRING" id="1210046.B277_11265"/>
<sequence>MISDEQIGARVRALRGSRPQATVATSMALLGGWKTWRQQTVAQIERGDRSLKLAEAVTLTQILGCDLDALVTEED</sequence>
<dbReference type="GO" id="GO:0003677">
    <property type="term" value="F:DNA binding"/>
    <property type="evidence" value="ECO:0007669"/>
    <property type="project" value="InterPro"/>
</dbReference>
<dbReference type="EMBL" id="PIPF01000001">
    <property type="protein sequence ID" value="RWU85466.1"/>
    <property type="molecule type" value="Genomic_DNA"/>
</dbReference>
<reference evidence="2 4" key="2">
    <citation type="journal article" date="2012" name="J. Bacteriol.">
        <title>Genome Sequence of Janibacter hoylei MTCC8307, Isolated from the Stratospheric Air.</title>
        <authorList>
            <person name="Pawar S.P."/>
            <person name="Dhotre D.P."/>
            <person name="Shetty S.A."/>
            <person name="Chowdhury S.P."/>
            <person name="Chaudhari B.L."/>
            <person name="Shouche Y.S."/>
        </authorList>
    </citation>
    <scope>NUCLEOTIDE SEQUENCE [LARGE SCALE GENOMIC DNA]</scope>
    <source>
        <strain evidence="2 4">PVAS-1</strain>
    </source>
</reference>
<accession>K1DWQ5</accession>
<gene>
    <name evidence="2" type="ORF">B277_11265</name>
    <name evidence="3" type="ORF">CWN80_00255</name>
</gene>
<evidence type="ECO:0000313" key="2">
    <source>
        <dbReference type="EMBL" id="EKA60754.1"/>
    </source>
</evidence>
<dbReference type="SUPFAM" id="SSF47413">
    <property type="entry name" value="lambda repressor-like DNA-binding domains"/>
    <property type="match status" value="1"/>
</dbReference>
<reference evidence="3 5" key="1">
    <citation type="journal article" date="2009" name="Int. J. Syst. Evol. Microbiol.">
        <title>Janibacter hoylei sp. nov., Bacillus isronensis sp. nov. and Bacillus aryabhattai sp. nov., isolated from cryotubes used for collecting air from the upper atmosphere.</title>
        <authorList>
            <person name="Shivaji S."/>
            <person name="Chaturvedi P."/>
            <person name="Begum Z."/>
            <person name="Pindi P.K."/>
            <person name="Manorama R."/>
            <person name="Padmanaban D.A."/>
            <person name="Shouche Y.S."/>
            <person name="Pawar S."/>
            <person name="Vaishampayan P."/>
            <person name="Dutt C.B."/>
            <person name="Datta G.N."/>
            <person name="Manchanda R.K."/>
            <person name="Rao U.R."/>
            <person name="Bhargava P.M."/>
            <person name="Narlikar J.V."/>
        </authorList>
    </citation>
    <scope>NUCLEOTIDE SEQUENCE [LARGE SCALE GENOMIC DNA]</scope>
    <source>
        <strain evidence="3 5">PVAS-1</strain>
    </source>
</reference>
<protein>
    <submittedName>
        <fullName evidence="2">Prophage regulatory protein</fullName>
    </submittedName>
    <submittedName>
        <fullName evidence="3">XRE family transcriptional regulator</fullName>
    </submittedName>
</protein>
<dbReference type="EMBL" id="ALWX01000049">
    <property type="protein sequence ID" value="EKA60754.1"/>
    <property type="molecule type" value="Genomic_DNA"/>
</dbReference>
<dbReference type="RefSeq" id="WP_007928121.1">
    <property type="nucleotide sequence ID" value="NZ_ALWX01000049.1"/>
</dbReference>
<dbReference type="PATRIC" id="fig|1210046.3.peg.2160"/>
<reference evidence="3" key="3">
    <citation type="submission" date="2017-11" db="EMBL/GenBank/DDBJ databases">
        <authorList>
            <person name="Seuylemezian A."/>
            <person name="Cooper K."/>
            <person name="Vaishampayan P."/>
        </authorList>
    </citation>
    <scope>NUCLEOTIDE SEQUENCE</scope>
    <source>
        <strain evidence="3">PVAS-1</strain>
    </source>
</reference>
<dbReference type="Gene3D" id="1.10.260.40">
    <property type="entry name" value="lambda repressor-like DNA-binding domains"/>
    <property type="match status" value="1"/>
</dbReference>
<evidence type="ECO:0000313" key="3">
    <source>
        <dbReference type="EMBL" id="RWU85466.1"/>
    </source>
</evidence>
<evidence type="ECO:0000259" key="1">
    <source>
        <dbReference type="PROSITE" id="PS50943"/>
    </source>
</evidence>